<dbReference type="Pfam" id="PF02417">
    <property type="entry name" value="Chromate_transp"/>
    <property type="match status" value="2"/>
</dbReference>
<organism evidence="8 9">
    <name type="scientific">Flaviaesturariibacter aridisoli</name>
    <dbReference type="NCBI Taxonomy" id="2545761"/>
    <lineage>
        <taxon>Bacteria</taxon>
        <taxon>Pseudomonadati</taxon>
        <taxon>Bacteroidota</taxon>
        <taxon>Chitinophagia</taxon>
        <taxon>Chitinophagales</taxon>
        <taxon>Chitinophagaceae</taxon>
        <taxon>Flaviaestuariibacter</taxon>
    </lineage>
</organism>
<keyword evidence="5 7" id="KW-1133">Transmembrane helix</keyword>
<accession>A0A4R4DY88</accession>
<dbReference type="GO" id="GO:0015109">
    <property type="term" value="F:chromate transmembrane transporter activity"/>
    <property type="evidence" value="ECO:0007669"/>
    <property type="project" value="InterPro"/>
</dbReference>
<dbReference type="Proteomes" id="UP000295164">
    <property type="component" value="Unassembled WGS sequence"/>
</dbReference>
<comment type="similarity">
    <text evidence="2">Belongs to the chromate ion transporter (CHR) (TC 2.A.51) family.</text>
</comment>
<feature type="transmembrane region" description="Helical" evidence="7">
    <location>
        <begin position="139"/>
        <end position="171"/>
    </location>
</feature>
<gene>
    <name evidence="8" type="primary">chrA</name>
    <name evidence="8" type="ORF">E0486_11105</name>
</gene>
<feature type="transmembrane region" description="Helical" evidence="7">
    <location>
        <begin position="350"/>
        <end position="368"/>
    </location>
</feature>
<dbReference type="RefSeq" id="WP_131852250.1">
    <property type="nucleotide sequence ID" value="NZ_SKFH01000016.1"/>
</dbReference>
<dbReference type="OrthoDB" id="9788907at2"/>
<evidence type="ECO:0000256" key="1">
    <source>
        <dbReference type="ARBA" id="ARBA00004651"/>
    </source>
</evidence>
<evidence type="ECO:0000256" key="3">
    <source>
        <dbReference type="ARBA" id="ARBA00022475"/>
    </source>
</evidence>
<feature type="transmembrane region" description="Helical" evidence="7">
    <location>
        <begin position="310"/>
        <end position="335"/>
    </location>
</feature>
<keyword evidence="6 7" id="KW-0472">Membrane</keyword>
<dbReference type="EMBL" id="SKFH01000016">
    <property type="protein sequence ID" value="TCZ70496.1"/>
    <property type="molecule type" value="Genomic_DNA"/>
</dbReference>
<keyword evidence="9" id="KW-1185">Reference proteome</keyword>
<evidence type="ECO:0000256" key="7">
    <source>
        <dbReference type="SAM" id="Phobius"/>
    </source>
</evidence>
<evidence type="ECO:0000313" key="8">
    <source>
        <dbReference type="EMBL" id="TCZ70496.1"/>
    </source>
</evidence>
<feature type="transmembrane region" description="Helical" evidence="7">
    <location>
        <begin position="112"/>
        <end position="133"/>
    </location>
</feature>
<keyword evidence="3" id="KW-1003">Cell membrane</keyword>
<evidence type="ECO:0000256" key="4">
    <source>
        <dbReference type="ARBA" id="ARBA00022692"/>
    </source>
</evidence>
<dbReference type="PANTHER" id="PTHR33567">
    <property type="entry name" value="CHROMATE ION TRANSPORTER (EUROFUNG)"/>
    <property type="match status" value="1"/>
</dbReference>
<feature type="transmembrane region" description="Helical" evidence="7">
    <location>
        <begin position="380"/>
        <end position="413"/>
    </location>
</feature>
<evidence type="ECO:0000256" key="2">
    <source>
        <dbReference type="ARBA" id="ARBA00005262"/>
    </source>
</evidence>
<evidence type="ECO:0000256" key="5">
    <source>
        <dbReference type="ARBA" id="ARBA00022989"/>
    </source>
</evidence>
<feature type="transmembrane region" description="Helical" evidence="7">
    <location>
        <begin position="75"/>
        <end position="100"/>
    </location>
</feature>
<protein>
    <submittedName>
        <fullName evidence="8">Chromate efflux transporter</fullName>
    </submittedName>
</protein>
<name>A0A4R4DY88_9BACT</name>
<proteinExistence type="inferred from homology"/>
<dbReference type="GO" id="GO:0005886">
    <property type="term" value="C:plasma membrane"/>
    <property type="evidence" value="ECO:0007669"/>
    <property type="project" value="UniProtKB-SubCell"/>
</dbReference>
<feature type="transmembrane region" description="Helical" evidence="7">
    <location>
        <begin position="192"/>
        <end position="209"/>
    </location>
</feature>
<evidence type="ECO:0000256" key="6">
    <source>
        <dbReference type="ARBA" id="ARBA00023136"/>
    </source>
</evidence>
<sequence length="414" mass="46303">MLLRHIPFLKSVFLHALTAVGGPQAHMAMMLKTFVRQTPYVTEEELLEYNAFCNLLPGASSTQTLTLIGYKRGGVVLAVLTLLVWIAPACILMGALSFLLPHLDRRSMHTDIFRYIPAMAIGFLAYASVAVFNKSVRNTITWIIMLLCTVVTYSFFQYPWIFPALILLSGAATNLSRKRIPQREVKPRKIKWWNIWLFAIIFMFAGVLSESARTNNWPDRKPINLFENMYRMGSFVFGGGHVLMPLMYEQFSVRPNDTLVRANNPNAIRIDKEEMMTGIGLVRAMPGPVFSIGSFTGGMALRNEGPWHQVLGCVIGTVAIFLPSALLVLFFFPIWTNLKKYAAIYRSLEGINAAVVGIMIAATFYIARDVAMFDGHSRSLLNIAVIVATFLLLQFTRVISPVLVAGCLLLGYFA</sequence>
<evidence type="ECO:0000313" key="9">
    <source>
        <dbReference type="Proteomes" id="UP000295164"/>
    </source>
</evidence>
<comment type="caution">
    <text evidence="8">The sequence shown here is derived from an EMBL/GenBank/DDBJ whole genome shotgun (WGS) entry which is preliminary data.</text>
</comment>
<dbReference type="InterPro" id="IPR003370">
    <property type="entry name" value="Chromate_transpt"/>
</dbReference>
<dbReference type="PANTHER" id="PTHR33567:SF3">
    <property type="entry name" value="CHROMATE ION TRANSPORTER (EUROFUNG)"/>
    <property type="match status" value="1"/>
</dbReference>
<dbReference type="PIRSF" id="PIRSF004810">
    <property type="entry name" value="ChrA"/>
    <property type="match status" value="1"/>
</dbReference>
<keyword evidence="4 7" id="KW-0812">Transmembrane</keyword>
<comment type="subcellular location">
    <subcellularLocation>
        <location evidence="1">Cell membrane</location>
        <topology evidence="1">Multi-pass membrane protein</topology>
    </subcellularLocation>
</comment>
<reference evidence="8 9" key="1">
    <citation type="submission" date="2019-03" db="EMBL/GenBank/DDBJ databases">
        <authorList>
            <person name="Kim M.K.M."/>
        </authorList>
    </citation>
    <scope>NUCLEOTIDE SEQUENCE [LARGE SCALE GENOMIC DNA]</scope>
    <source>
        <strain evidence="8 9">17J68-15</strain>
    </source>
</reference>
<dbReference type="NCBIfam" id="TIGR00937">
    <property type="entry name" value="2A51"/>
    <property type="match status" value="1"/>
</dbReference>
<dbReference type="InterPro" id="IPR014047">
    <property type="entry name" value="Chr_Tranpt_l_chain"/>
</dbReference>
<dbReference type="AlphaFoldDB" id="A0A4R4DY88"/>